<comment type="caution">
    <text evidence="2">The sequence shown here is derived from an EMBL/GenBank/DDBJ whole genome shotgun (WGS) entry which is preliminary data.</text>
</comment>
<keyword evidence="1" id="KW-0732">Signal</keyword>
<dbReference type="EMBL" id="LCPB01000003">
    <property type="protein sequence ID" value="KKU90396.1"/>
    <property type="molecule type" value="Genomic_DNA"/>
</dbReference>
<protein>
    <submittedName>
        <fullName evidence="2">Uncharacterized protein</fullName>
    </submittedName>
</protein>
<proteinExistence type="predicted"/>
<evidence type="ECO:0000256" key="1">
    <source>
        <dbReference type="SAM" id="SignalP"/>
    </source>
</evidence>
<gene>
    <name evidence="2" type="ORF">UY19_C0003G0051</name>
</gene>
<dbReference type="AlphaFoldDB" id="A0A0G1U8D2"/>
<feature type="chain" id="PRO_5002540003" evidence="1">
    <location>
        <begin position="25"/>
        <end position="120"/>
    </location>
</feature>
<accession>A0A0G1U8D2</accession>
<evidence type="ECO:0000313" key="2">
    <source>
        <dbReference type="EMBL" id="KKU90396.1"/>
    </source>
</evidence>
<name>A0A0G1U8D2_9BACT</name>
<feature type="signal peptide" evidence="1">
    <location>
        <begin position="1"/>
        <end position="24"/>
    </location>
</feature>
<reference evidence="2 3" key="1">
    <citation type="journal article" date="2015" name="Nature">
        <title>rRNA introns, odd ribosomes, and small enigmatic genomes across a large radiation of phyla.</title>
        <authorList>
            <person name="Brown C.T."/>
            <person name="Hug L.A."/>
            <person name="Thomas B.C."/>
            <person name="Sharon I."/>
            <person name="Castelle C.J."/>
            <person name="Singh A."/>
            <person name="Wilkins M.J."/>
            <person name="Williams K.H."/>
            <person name="Banfield J.F."/>
        </authorList>
    </citation>
    <scope>NUCLEOTIDE SEQUENCE [LARGE SCALE GENOMIC DNA]</scope>
</reference>
<dbReference type="Proteomes" id="UP000033882">
    <property type="component" value="Unassembled WGS sequence"/>
</dbReference>
<sequence>MWKAMVCIMALTIMLCGGAGEAQAGKRVRCVAPNEPFLLKAAAQLEKETIRKYPQSRKLEGWKFDKETGEYWASFASFEKGEMQSWSIVIVYAQPTGEVQEITEGEDEVYSVGCWSEKKK</sequence>
<organism evidence="2 3">
    <name type="scientific">Candidatus Wolfebacteria bacterium GW2011_GWA2_47_9b</name>
    <dbReference type="NCBI Taxonomy" id="1619005"/>
    <lineage>
        <taxon>Bacteria</taxon>
        <taxon>Candidatus Wolfeibacteriota</taxon>
    </lineage>
</organism>
<evidence type="ECO:0000313" key="3">
    <source>
        <dbReference type="Proteomes" id="UP000033882"/>
    </source>
</evidence>